<sequence>MERFHPNFVNTDFTWIWTSAIFLELIGLGQIRKALKTQVSDILPAEWKNFASEEEIKSEAFCDHIAARIKKFISEHLSSRRVYRQATVSFLRRYPNHQHSHFIAARIKRMAKDIRELPKYNTFISEIFFDTLYRYPFIDLKRIEKNERLRAMKLWGGVVGKLCGMYFECRKLGFHHSALGLFSEINRIGGCFNSTTPDQEKYDYLIRTWDDMADADSVNFALLGKDQQPVHIITLEKKTDIERRLRCLAQNLRNLEAKGFISKFFPGTITVFSSNLRDAEFFNVYDVINNSKDP</sequence>
<keyword evidence="2" id="KW-1185">Reference proteome</keyword>
<name>A0A0H5DPZ2_9BACT</name>
<reference evidence="2" key="1">
    <citation type="submission" date="2015-06" db="EMBL/GenBank/DDBJ databases">
        <authorList>
            <person name="Bertelli C."/>
        </authorList>
    </citation>
    <scope>NUCLEOTIDE SEQUENCE [LARGE SCALE GENOMIC DNA]</scope>
    <source>
        <strain evidence="2">CRIB-30</strain>
    </source>
</reference>
<gene>
    <name evidence="1" type="ORF">ELAC_0208</name>
</gene>
<evidence type="ECO:0000313" key="2">
    <source>
        <dbReference type="Proteomes" id="UP000220251"/>
    </source>
</evidence>
<accession>A0A0H5DPZ2</accession>
<dbReference type="AlphaFoldDB" id="A0A0H5DPZ2"/>
<organism evidence="1 2">
    <name type="scientific">Estrella lausannensis</name>
    <dbReference type="NCBI Taxonomy" id="483423"/>
    <lineage>
        <taxon>Bacteria</taxon>
        <taxon>Pseudomonadati</taxon>
        <taxon>Chlamydiota</taxon>
        <taxon>Chlamydiia</taxon>
        <taxon>Parachlamydiales</taxon>
        <taxon>Candidatus Criblamydiaceae</taxon>
        <taxon>Estrella</taxon>
    </lineage>
</organism>
<dbReference type="EMBL" id="CWGJ01000002">
    <property type="protein sequence ID" value="CRX37569.1"/>
    <property type="molecule type" value="Genomic_DNA"/>
</dbReference>
<evidence type="ECO:0000313" key="1">
    <source>
        <dbReference type="EMBL" id="CRX37569.1"/>
    </source>
</evidence>
<dbReference type="Proteomes" id="UP000220251">
    <property type="component" value="Unassembled WGS sequence"/>
</dbReference>
<protein>
    <submittedName>
        <fullName evidence="1">Uncharacterized protein</fullName>
    </submittedName>
</protein>
<proteinExistence type="predicted"/>